<comment type="subcellular location">
    <subcellularLocation>
        <location evidence="1">Membrane</location>
        <topology evidence="1">Multi-pass membrane protein</topology>
    </subcellularLocation>
</comment>
<dbReference type="GO" id="GO:0015986">
    <property type="term" value="P:proton motive force-driven ATP synthesis"/>
    <property type="evidence" value="ECO:0007669"/>
    <property type="project" value="InterPro"/>
</dbReference>
<evidence type="ECO:0000256" key="2">
    <source>
        <dbReference type="ARBA" id="ARBA00006704"/>
    </source>
</evidence>
<keyword evidence="4 6" id="KW-1133">Transmembrane helix</keyword>
<feature type="transmembrane region" description="Helical" evidence="6">
    <location>
        <begin position="54"/>
        <end position="82"/>
    </location>
</feature>
<dbReference type="PRINTS" id="PR00124">
    <property type="entry name" value="ATPASEC"/>
</dbReference>
<dbReference type="GO" id="GO:0045259">
    <property type="term" value="C:proton-transporting ATP synthase complex"/>
    <property type="evidence" value="ECO:0007669"/>
    <property type="project" value="InterPro"/>
</dbReference>
<gene>
    <name evidence="8" type="ORF">METZ01_LOCUS109340</name>
</gene>
<evidence type="ECO:0000256" key="5">
    <source>
        <dbReference type="ARBA" id="ARBA00023136"/>
    </source>
</evidence>
<dbReference type="AlphaFoldDB" id="A0A381WVC7"/>
<dbReference type="GO" id="GO:0033177">
    <property type="term" value="C:proton-transporting two-sector ATPase complex, proton-transporting domain"/>
    <property type="evidence" value="ECO:0007669"/>
    <property type="project" value="InterPro"/>
</dbReference>
<reference evidence="8" key="1">
    <citation type="submission" date="2018-05" db="EMBL/GenBank/DDBJ databases">
        <authorList>
            <person name="Lanie J.A."/>
            <person name="Ng W.-L."/>
            <person name="Kazmierczak K.M."/>
            <person name="Andrzejewski T.M."/>
            <person name="Davidsen T.M."/>
            <person name="Wayne K.J."/>
            <person name="Tettelin H."/>
            <person name="Glass J.I."/>
            <person name="Rusch D."/>
            <person name="Podicherti R."/>
            <person name="Tsui H.-C.T."/>
            <person name="Winkler M.E."/>
        </authorList>
    </citation>
    <scope>NUCLEOTIDE SEQUENCE</scope>
</reference>
<evidence type="ECO:0000256" key="3">
    <source>
        <dbReference type="ARBA" id="ARBA00022692"/>
    </source>
</evidence>
<dbReference type="InterPro" id="IPR000454">
    <property type="entry name" value="ATP_synth_F0_csu"/>
</dbReference>
<dbReference type="Pfam" id="PF00137">
    <property type="entry name" value="ATP-synt_C"/>
    <property type="match status" value="1"/>
</dbReference>
<dbReference type="SUPFAM" id="SSF81333">
    <property type="entry name" value="F1F0 ATP synthase subunit C"/>
    <property type="match status" value="1"/>
</dbReference>
<dbReference type="Gene3D" id="1.20.120.610">
    <property type="entry name" value="lithium bound rotor ring of v- atpase"/>
    <property type="match status" value="1"/>
</dbReference>
<name>A0A381WVC7_9ZZZZ</name>
<evidence type="ECO:0000259" key="7">
    <source>
        <dbReference type="Pfam" id="PF00137"/>
    </source>
</evidence>
<feature type="domain" description="V-ATPase proteolipid subunit C-like" evidence="7">
    <location>
        <begin position="54"/>
        <end position="113"/>
    </location>
</feature>
<dbReference type="InterPro" id="IPR002379">
    <property type="entry name" value="ATPase_proteolipid_c-like_dom"/>
</dbReference>
<comment type="similarity">
    <text evidence="2">Belongs to the ATPase C chain family.</text>
</comment>
<keyword evidence="5 6" id="KW-0472">Membrane</keyword>
<accession>A0A381WVC7</accession>
<sequence length="113" mass="11833">MHGEKENEKMKNMKLTRLSMRLLLVLWGLTLIAGVVSAQLSAEEIAEKDTMAKLGAGIALAGCGIGTGLGQGQIGAAAVGWVAEDGSKLGLAMLFTVLPETILIFGFLAMFLL</sequence>
<keyword evidence="3 6" id="KW-0812">Transmembrane</keyword>
<evidence type="ECO:0000256" key="6">
    <source>
        <dbReference type="SAM" id="Phobius"/>
    </source>
</evidence>
<dbReference type="InterPro" id="IPR035921">
    <property type="entry name" value="F/V-ATP_Csub_sf"/>
</dbReference>
<protein>
    <recommendedName>
        <fullName evidence="7">V-ATPase proteolipid subunit C-like domain-containing protein</fullName>
    </recommendedName>
</protein>
<dbReference type="CDD" id="cd18181">
    <property type="entry name" value="ATP-synt_Vo_Ao_c_TtATPase_like"/>
    <property type="match status" value="1"/>
</dbReference>
<feature type="transmembrane region" description="Helical" evidence="6">
    <location>
        <begin position="89"/>
        <end position="112"/>
    </location>
</feature>
<organism evidence="8">
    <name type="scientific">marine metagenome</name>
    <dbReference type="NCBI Taxonomy" id="408172"/>
    <lineage>
        <taxon>unclassified sequences</taxon>
        <taxon>metagenomes</taxon>
        <taxon>ecological metagenomes</taxon>
    </lineage>
</organism>
<evidence type="ECO:0000256" key="4">
    <source>
        <dbReference type="ARBA" id="ARBA00022989"/>
    </source>
</evidence>
<evidence type="ECO:0000256" key="1">
    <source>
        <dbReference type="ARBA" id="ARBA00004141"/>
    </source>
</evidence>
<proteinExistence type="inferred from homology"/>
<dbReference type="GO" id="GO:0015078">
    <property type="term" value="F:proton transmembrane transporter activity"/>
    <property type="evidence" value="ECO:0007669"/>
    <property type="project" value="InterPro"/>
</dbReference>
<evidence type="ECO:0000313" key="8">
    <source>
        <dbReference type="EMBL" id="SVA56486.1"/>
    </source>
</evidence>
<dbReference type="EMBL" id="UINC01013016">
    <property type="protein sequence ID" value="SVA56486.1"/>
    <property type="molecule type" value="Genomic_DNA"/>
</dbReference>